<keyword evidence="11" id="KW-1185">Reference proteome</keyword>
<evidence type="ECO:0000313" key="10">
    <source>
        <dbReference type="EMBL" id="KAJ4979942.1"/>
    </source>
</evidence>
<dbReference type="InterPro" id="IPR019786">
    <property type="entry name" value="Zinc_finger_PHD-type_CS"/>
</dbReference>
<dbReference type="GO" id="GO:0008270">
    <property type="term" value="F:zinc ion binding"/>
    <property type="evidence" value="ECO:0007669"/>
    <property type="project" value="UniProtKB-KW"/>
</dbReference>
<evidence type="ECO:0000256" key="4">
    <source>
        <dbReference type="ARBA" id="ARBA00022833"/>
    </source>
</evidence>
<dbReference type="Gene3D" id="3.30.40.10">
    <property type="entry name" value="Zinc/RING finger domain, C3HC4 (zinc finger)"/>
    <property type="match status" value="2"/>
</dbReference>
<dbReference type="SUPFAM" id="SSF57903">
    <property type="entry name" value="FYVE/PHD zinc finger"/>
    <property type="match status" value="3"/>
</dbReference>
<name>A0A9Q0KZV3_9MAGN</name>
<evidence type="ECO:0000256" key="7">
    <source>
        <dbReference type="SAM" id="MobiDB-lite"/>
    </source>
</evidence>
<evidence type="ECO:0000259" key="8">
    <source>
        <dbReference type="PROSITE" id="PS50016"/>
    </source>
</evidence>
<dbReference type="InterPro" id="IPR028942">
    <property type="entry name" value="WHIM1_dom"/>
</dbReference>
<dbReference type="Pfam" id="PF21743">
    <property type="entry name" value="PTM_DIR17_Tudor"/>
    <property type="match status" value="1"/>
</dbReference>
<protein>
    <submittedName>
        <fullName evidence="10">Uncharacterized protein</fullName>
    </submittedName>
</protein>
<evidence type="ECO:0000256" key="3">
    <source>
        <dbReference type="ARBA" id="ARBA00022771"/>
    </source>
</evidence>
<dbReference type="PANTHER" id="PTHR46508">
    <property type="entry name" value="PHD FINGER FAMILY PROTEIN"/>
    <property type="match status" value="1"/>
</dbReference>
<dbReference type="InterPro" id="IPR056618">
    <property type="entry name" value="Chromo_PTM"/>
</dbReference>
<feature type="region of interest" description="Disordered" evidence="7">
    <location>
        <begin position="356"/>
        <end position="381"/>
    </location>
</feature>
<dbReference type="SMART" id="SM00249">
    <property type="entry name" value="PHD"/>
    <property type="match status" value="4"/>
</dbReference>
<keyword evidence="4" id="KW-0862">Zinc</keyword>
<keyword evidence="3 6" id="KW-0863">Zinc-finger</keyword>
<evidence type="ECO:0000313" key="11">
    <source>
        <dbReference type="Proteomes" id="UP001141806"/>
    </source>
</evidence>
<dbReference type="Pfam" id="PF00628">
    <property type="entry name" value="PHD"/>
    <property type="match status" value="1"/>
</dbReference>
<keyword evidence="5" id="KW-0539">Nucleus</keyword>
<reference evidence="10" key="1">
    <citation type="journal article" date="2023" name="Plant J.">
        <title>The genome of the king protea, Protea cynaroides.</title>
        <authorList>
            <person name="Chang J."/>
            <person name="Duong T.A."/>
            <person name="Schoeman C."/>
            <person name="Ma X."/>
            <person name="Roodt D."/>
            <person name="Barker N."/>
            <person name="Li Z."/>
            <person name="Van de Peer Y."/>
            <person name="Mizrachi E."/>
        </authorList>
    </citation>
    <scope>NUCLEOTIDE SEQUENCE</scope>
    <source>
        <tissue evidence="10">Young leaves</tissue>
    </source>
</reference>
<comment type="subcellular location">
    <subcellularLocation>
        <location evidence="1">Nucleus</location>
    </subcellularLocation>
</comment>
<dbReference type="PROSITE" id="PS50827">
    <property type="entry name" value="DDT"/>
    <property type="match status" value="1"/>
</dbReference>
<dbReference type="SMART" id="SM00571">
    <property type="entry name" value="DDT"/>
    <property type="match status" value="1"/>
</dbReference>
<feature type="region of interest" description="Disordered" evidence="7">
    <location>
        <begin position="1"/>
        <end position="34"/>
    </location>
</feature>
<evidence type="ECO:0000256" key="1">
    <source>
        <dbReference type="ARBA" id="ARBA00004123"/>
    </source>
</evidence>
<feature type="domain" description="DDT" evidence="9">
    <location>
        <begin position="208"/>
        <end position="268"/>
    </location>
</feature>
<evidence type="ECO:0000259" key="9">
    <source>
        <dbReference type="PROSITE" id="PS50827"/>
    </source>
</evidence>
<feature type="domain" description="PHD-type" evidence="8">
    <location>
        <begin position="435"/>
        <end position="482"/>
    </location>
</feature>
<gene>
    <name evidence="10" type="ORF">NE237_010722</name>
</gene>
<dbReference type="OrthoDB" id="784962at2759"/>
<dbReference type="InterPro" id="IPR018501">
    <property type="entry name" value="DDT_dom"/>
</dbReference>
<dbReference type="Pfam" id="PF24294">
    <property type="entry name" value="Chromo_PTM"/>
    <property type="match status" value="1"/>
</dbReference>
<dbReference type="EMBL" id="JAMYWD010000002">
    <property type="protein sequence ID" value="KAJ4979942.1"/>
    <property type="molecule type" value="Genomic_DNA"/>
</dbReference>
<sequence>MESEETRSEEDRARKRRKREVHDLGVGRPESMVSSRRAVETRSKAMVGRYVRKEFVGSGVFLGKVVSYRSGLYRIDYEDGDCEDLDSGEIRDILLGEGDFDVHLYARKEKLDQLISVGGLNATNRRLDQNVGASADGFNEVEASSFSSLGSDREKDFGGEEVQLDEDADSSSDSCEYVRVCNSGMEIEHPTVPPPALPPSSFNICVPEESVSHLFSVYSFLRAFSIQLFLSPFGLDEFVGSLNCVIPNTLLDAIHVALLRALRRHLEMLSSNGAELASKCLRRIDWSLLDSLTWPAYLVEYFLVMGYTKGLDWKGFYDTVLDREYHTLSVANKLMILQILCDNAIESAELRTEIDMREKSEMGTDTDGPASPSEDNVPRRVHPRYSKTSACKDSELMEIISEPHESKSTGHDCLLGSKVTELDTDAADLEEDGNSDECRLCGMDGVLICCDGCPSAYHSRCIGLNKMNLPEGLWFCPECTINKTEPTLQIVTGLRGAEIFGIDPYEQVFLGTCNHLLVLNVSMNAGTSSRYYSPIDIPKVLQVLCSSVERKNLYRVICNGIIKYWKIPQGSNYSLPAKTETATNPAGEREEDAIVSTPSYPLSGKRTCKLMDTNDGENCASSVTENDVDNGISDSCNLKKDDVTTRLVGQHANNKLHEQFGIESTVSTGSVSLQTDPSNLTNRTLCDKSTVFETATCISGNRHHPKKENGNGVALPATSVPLIMFSETTEVKHGTGMTSNGGLIYACSYLGSNFKPQTYVNQYILGDVAASAAANLAVLSSEESRVSESNTLSNRRKVMSANVSLQMKAFSSAVFRFFWPNSEKKLMEVPRERCGWCFSCKAAITCKKGCLLNLAASNASRGPVRIPGGIRPVKNGDENLPGIAAYILYMEESLRGLTVGPFLNASYRRQWRKQVERAATCTALKPLLLELEGHIRGVAHSGGWFKLVDDWSAESFGAPRTMCFAGPTQKRGAAGRRSRKQSATSVITVDPYQEKTKNNVSWWRGGKLSKMVFQRGILPSSIVKQAARQGGSKKISGIDYTEGSEIPRRSRQFAWRAAVEMTKNVSQLALQVRYLDLHVRWSDLVRPEQTLQDVKGSETEASAFRNAVVCDKNVHESKIRYGIIFSTQKHLPSRVMKNIIETEQTPHGQEKFWFSELHIPVYLIKEYEERAEKALVPNKDSHMVSNLQRRQLKALRRDIFYYLMLKGDKLDKSSCISCHKDVLLRNVIKCSSCQGHCHKDCTIPATVIIEGEVEFLILCNQCYRANGLASNENSKNSIISQVSQPANQMPMIVPKGTRQNGYVQSSPPIISAEISKRKKPSTTDTNSATKSRRGAIASYGLIKRKRNSYETGADFRAKDLLLRGSTDMNLALEIICCLCHKPYNSDMMYIRCASCKNWYHADAVQLKESQIFEVVGFRCCKCRKKSSPVCPYEDSSDREARVWASRRGYAVTNSPYDCVQPRRWENTTLLDTKMEEVTMEEDDSLIFSLDRVVPITESTPEDACEWNTAGVQKLPVRRHVKHEKIMDVSSLNPSQAESNILEANIDSNDTDKGSSSQVKWELPVDGLKDELYNYEDMNYEKMEFEPQTYFSFTELLASEDSQLDLFDASMDIAGNWDNTSGSGAIASDIMQGQYVTDCANNCQGLAAVEPVVNAVPCSLCLRAEPAVNLCCEICGKWIHEHCSPWVEPPLESKWRCGNCRDWR</sequence>
<evidence type="ECO:0000256" key="6">
    <source>
        <dbReference type="PROSITE-ProRule" id="PRU00146"/>
    </source>
</evidence>
<dbReference type="PROSITE" id="PS50016">
    <property type="entry name" value="ZF_PHD_2"/>
    <property type="match status" value="1"/>
</dbReference>
<dbReference type="GO" id="GO:0005634">
    <property type="term" value="C:nucleus"/>
    <property type="evidence" value="ECO:0007669"/>
    <property type="project" value="UniProtKB-SubCell"/>
</dbReference>
<feature type="compositionally biased region" description="Basic and acidic residues" evidence="7">
    <location>
        <begin position="1"/>
        <end position="13"/>
    </location>
</feature>
<dbReference type="Proteomes" id="UP001141806">
    <property type="component" value="Unassembled WGS sequence"/>
</dbReference>
<dbReference type="InterPro" id="IPR047365">
    <property type="entry name" value="Tudor_AtPTM-like"/>
</dbReference>
<keyword evidence="2" id="KW-0479">Metal-binding</keyword>
<dbReference type="InterPro" id="IPR011011">
    <property type="entry name" value="Znf_FYVE_PHD"/>
</dbReference>
<accession>A0A9Q0KZV3</accession>
<proteinExistence type="predicted"/>
<dbReference type="CDD" id="cd15489">
    <property type="entry name" value="PHD_SF"/>
    <property type="match status" value="1"/>
</dbReference>
<dbReference type="InterPro" id="IPR001965">
    <property type="entry name" value="Znf_PHD"/>
</dbReference>
<dbReference type="InterPro" id="IPR013083">
    <property type="entry name" value="Znf_RING/FYVE/PHD"/>
</dbReference>
<dbReference type="PROSITE" id="PS01359">
    <property type="entry name" value="ZF_PHD_1"/>
    <property type="match status" value="1"/>
</dbReference>
<organism evidence="10 11">
    <name type="scientific">Protea cynaroides</name>
    <dbReference type="NCBI Taxonomy" id="273540"/>
    <lineage>
        <taxon>Eukaryota</taxon>
        <taxon>Viridiplantae</taxon>
        <taxon>Streptophyta</taxon>
        <taxon>Embryophyta</taxon>
        <taxon>Tracheophyta</taxon>
        <taxon>Spermatophyta</taxon>
        <taxon>Magnoliopsida</taxon>
        <taxon>Proteales</taxon>
        <taxon>Proteaceae</taxon>
        <taxon>Protea</taxon>
    </lineage>
</organism>
<dbReference type="PANTHER" id="PTHR46508:SF1">
    <property type="entry name" value="PHD FINGER FAMILY PROTEIN"/>
    <property type="match status" value="1"/>
</dbReference>
<dbReference type="InterPro" id="IPR019787">
    <property type="entry name" value="Znf_PHD-finger"/>
</dbReference>
<dbReference type="CDD" id="cd20401">
    <property type="entry name" value="Tudor_AtPTM-like"/>
    <property type="match status" value="1"/>
</dbReference>
<comment type="caution">
    <text evidence="10">The sequence shown here is derived from an EMBL/GenBank/DDBJ whole genome shotgun (WGS) entry which is preliminary data.</text>
</comment>
<dbReference type="Pfam" id="PF02791">
    <property type="entry name" value="DDT"/>
    <property type="match status" value="1"/>
</dbReference>
<dbReference type="Pfam" id="PF15612">
    <property type="entry name" value="WHIM1"/>
    <property type="match status" value="1"/>
</dbReference>
<evidence type="ECO:0000256" key="5">
    <source>
        <dbReference type="ARBA" id="ARBA00023242"/>
    </source>
</evidence>
<evidence type="ECO:0000256" key="2">
    <source>
        <dbReference type="ARBA" id="ARBA00022723"/>
    </source>
</evidence>
<dbReference type="GO" id="GO:0000785">
    <property type="term" value="C:chromatin"/>
    <property type="evidence" value="ECO:0007669"/>
    <property type="project" value="UniProtKB-ARBA"/>
</dbReference>